<name>A0A397JAV1_9GLOM</name>
<dbReference type="Proteomes" id="UP000266861">
    <property type="component" value="Unassembled WGS sequence"/>
</dbReference>
<reference evidence="1 2" key="1">
    <citation type="submission" date="2018-08" db="EMBL/GenBank/DDBJ databases">
        <title>Genome and evolution of the arbuscular mycorrhizal fungus Diversispora epigaea (formerly Glomus versiforme) and its bacterial endosymbionts.</title>
        <authorList>
            <person name="Sun X."/>
            <person name="Fei Z."/>
            <person name="Harrison M."/>
        </authorList>
    </citation>
    <scope>NUCLEOTIDE SEQUENCE [LARGE SCALE GENOMIC DNA]</scope>
    <source>
        <strain evidence="1 2">IT104</strain>
    </source>
</reference>
<dbReference type="EMBL" id="PQFF01000082">
    <property type="protein sequence ID" value="RHZ83948.1"/>
    <property type="molecule type" value="Genomic_DNA"/>
</dbReference>
<evidence type="ECO:0000313" key="1">
    <source>
        <dbReference type="EMBL" id="RHZ83948.1"/>
    </source>
</evidence>
<accession>A0A397JAV1</accession>
<protein>
    <submittedName>
        <fullName evidence="1">Uncharacterized protein</fullName>
    </submittedName>
</protein>
<sequence length="161" mass="18659">MSAQKSPEDDQIVLNNINKLLLKLVMDVSTTEKQTNLLRKLYNFINNNNKSGPTVKWFDDLTKLLNVLEYTRDSSKSIIQNRETINSEIWLKISKFVENYDEKELNFNTLSLDPSLLFISAPKTPLFRKDIDEESKKKTFSSFPLIPENSVNNLQSSLKQK</sequence>
<organism evidence="1 2">
    <name type="scientific">Diversispora epigaea</name>
    <dbReference type="NCBI Taxonomy" id="1348612"/>
    <lineage>
        <taxon>Eukaryota</taxon>
        <taxon>Fungi</taxon>
        <taxon>Fungi incertae sedis</taxon>
        <taxon>Mucoromycota</taxon>
        <taxon>Glomeromycotina</taxon>
        <taxon>Glomeromycetes</taxon>
        <taxon>Diversisporales</taxon>
        <taxon>Diversisporaceae</taxon>
        <taxon>Diversispora</taxon>
    </lineage>
</organism>
<comment type="caution">
    <text evidence="1">The sequence shown here is derived from an EMBL/GenBank/DDBJ whole genome shotgun (WGS) entry which is preliminary data.</text>
</comment>
<dbReference type="AlphaFoldDB" id="A0A397JAV1"/>
<evidence type="ECO:0000313" key="2">
    <source>
        <dbReference type="Proteomes" id="UP000266861"/>
    </source>
</evidence>
<gene>
    <name evidence="1" type="ORF">Glove_86g114</name>
</gene>
<proteinExistence type="predicted"/>
<dbReference type="OrthoDB" id="2486979at2759"/>
<keyword evidence="2" id="KW-1185">Reference proteome</keyword>